<feature type="compositionally biased region" description="Basic residues" evidence="2">
    <location>
        <begin position="69"/>
        <end position="82"/>
    </location>
</feature>
<dbReference type="Proteomes" id="UP000183809">
    <property type="component" value="Unassembled WGS sequence"/>
</dbReference>
<feature type="compositionally biased region" description="Basic and acidic residues" evidence="2">
    <location>
        <begin position="28"/>
        <end position="40"/>
    </location>
</feature>
<protein>
    <submittedName>
        <fullName evidence="3">Uncharacterized protein</fullName>
    </submittedName>
</protein>
<dbReference type="GeneID" id="31013943"/>
<keyword evidence="1" id="KW-0175">Coiled coil</keyword>
<sequence>MFGLAMVSKLAADIPCQQPAPSVSAPSRPDERFIAMDSEGRSSSSADTDRETLLRGNGFPDYTAADGNRHKHRCHHPPKLPRKPISTKDWPPKQRKLWPMSGYKHGTESIEALEHSMVLQQHLHRLQEQFNEEKEEVRRLADENDRIKRAADKLQISMNKKDVIFADQPPDDYILGRVFGLLGQIKGWSTHFLRAGSVGPAALKEADLEHYRAVFPGARNLDALQQQFQDKKRRRLFVRGWTAYAMCDAVFSTPRDDRLNDDSAVERMFALESMMRSMDVPPGKVNDWRALSFQLLPEPECGSETGRSAPQWLQEECKRVFSVIAPWVKSGKALPEVEDQLLCIFQQALSISALLRRQRACWTLGFPGIQQARTADLLLFDSAYMKVEDREASKTLETVEVVVTPAVYKQGNAEGEFFNVITCLDKAAVVLSPTPISQI</sequence>
<dbReference type="RefSeq" id="XP_020129935.1">
    <property type="nucleotide sequence ID" value="XM_020273682.1"/>
</dbReference>
<feature type="region of interest" description="Disordered" evidence="2">
    <location>
        <begin position="15"/>
        <end position="95"/>
    </location>
</feature>
<organism evidence="3 4">
    <name type="scientific">Diplodia corticola</name>
    <dbReference type="NCBI Taxonomy" id="236234"/>
    <lineage>
        <taxon>Eukaryota</taxon>
        <taxon>Fungi</taxon>
        <taxon>Dikarya</taxon>
        <taxon>Ascomycota</taxon>
        <taxon>Pezizomycotina</taxon>
        <taxon>Dothideomycetes</taxon>
        <taxon>Dothideomycetes incertae sedis</taxon>
        <taxon>Botryosphaeriales</taxon>
        <taxon>Botryosphaeriaceae</taxon>
        <taxon>Diplodia</taxon>
    </lineage>
</organism>
<evidence type="ECO:0000256" key="1">
    <source>
        <dbReference type="SAM" id="Coils"/>
    </source>
</evidence>
<name>A0A1J9RM71_9PEZI</name>
<comment type="caution">
    <text evidence="3">The sequence shown here is derived from an EMBL/GenBank/DDBJ whole genome shotgun (WGS) entry which is preliminary data.</text>
</comment>
<dbReference type="OrthoDB" id="5213630at2759"/>
<dbReference type="EMBL" id="MNUE01000028">
    <property type="protein sequence ID" value="OJD33675.1"/>
    <property type="molecule type" value="Genomic_DNA"/>
</dbReference>
<evidence type="ECO:0000313" key="3">
    <source>
        <dbReference type="EMBL" id="OJD33675.1"/>
    </source>
</evidence>
<evidence type="ECO:0000313" key="4">
    <source>
        <dbReference type="Proteomes" id="UP000183809"/>
    </source>
</evidence>
<dbReference type="AlphaFoldDB" id="A0A1J9RM71"/>
<gene>
    <name evidence="3" type="ORF">BKCO1_2800034</name>
</gene>
<keyword evidence="4" id="KW-1185">Reference proteome</keyword>
<evidence type="ECO:0000256" key="2">
    <source>
        <dbReference type="SAM" id="MobiDB-lite"/>
    </source>
</evidence>
<accession>A0A1J9RM71</accession>
<reference evidence="3 4" key="1">
    <citation type="submission" date="2016-10" db="EMBL/GenBank/DDBJ databases">
        <title>Proteomics and genomics reveal pathogen-plant mechanisms compatible with a hemibiotrophic lifestyle of Diplodia corticola.</title>
        <authorList>
            <person name="Fernandes I."/>
            <person name="De Jonge R."/>
            <person name="Van De Peer Y."/>
            <person name="Devreese B."/>
            <person name="Alves A."/>
            <person name="Esteves A.C."/>
        </authorList>
    </citation>
    <scope>NUCLEOTIDE SEQUENCE [LARGE SCALE GENOMIC DNA]</scope>
    <source>
        <strain evidence="3 4">CBS 112549</strain>
    </source>
</reference>
<feature type="coiled-coil region" evidence="1">
    <location>
        <begin position="116"/>
        <end position="157"/>
    </location>
</feature>
<proteinExistence type="predicted"/>